<comment type="pathway">
    <text evidence="2">Cofactor biosynthesis; ubiquinone biosynthesis.</text>
</comment>
<organism evidence="4 5">
    <name type="scientific">Pseudoxanthomonas broegbernensis</name>
    <dbReference type="NCBI Taxonomy" id="83619"/>
    <lineage>
        <taxon>Bacteria</taxon>
        <taxon>Pseudomonadati</taxon>
        <taxon>Pseudomonadota</taxon>
        <taxon>Gammaproteobacteria</taxon>
        <taxon>Lysobacterales</taxon>
        <taxon>Lysobacteraceae</taxon>
        <taxon>Pseudoxanthomonas</taxon>
    </lineage>
</organism>
<proteinExistence type="inferred from homology"/>
<dbReference type="SUPFAM" id="SSF55718">
    <property type="entry name" value="SCP-like"/>
    <property type="match status" value="1"/>
</dbReference>
<dbReference type="GO" id="GO:0006744">
    <property type="term" value="P:ubiquinone biosynthetic process"/>
    <property type="evidence" value="ECO:0007669"/>
    <property type="project" value="UniProtKB-UniRule"/>
</dbReference>
<dbReference type="PROSITE" id="PS51168">
    <property type="entry name" value="CHORISMATE_MUT_2"/>
    <property type="match status" value="1"/>
</dbReference>
<keyword evidence="1" id="KW-0413">Isomerase</keyword>
<dbReference type="Gene3D" id="1.20.59.10">
    <property type="entry name" value="Chorismate mutase"/>
    <property type="match status" value="1"/>
</dbReference>
<dbReference type="EMBL" id="MWIP01000003">
    <property type="protein sequence ID" value="KAF1687158.1"/>
    <property type="molecule type" value="Genomic_DNA"/>
</dbReference>
<name>A0A7V8GNJ4_9GAMM</name>
<evidence type="ECO:0000313" key="4">
    <source>
        <dbReference type="EMBL" id="KAF1687158.1"/>
    </source>
</evidence>
<comment type="caution">
    <text evidence="4">The sequence shown here is derived from an EMBL/GenBank/DDBJ whole genome shotgun (WGS) entry which is preliminary data.</text>
</comment>
<keyword evidence="5" id="KW-1185">Reference proteome</keyword>
<dbReference type="PANTHER" id="PTHR38041:SF1">
    <property type="entry name" value="CHORISMATE MUTASE"/>
    <property type="match status" value="1"/>
</dbReference>
<dbReference type="Pfam" id="PF02036">
    <property type="entry name" value="SCP2"/>
    <property type="match status" value="1"/>
</dbReference>
<dbReference type="Pfam" id="PF01817">
    <property type="entry name" value="CM_2"/>
    <property type="match status" value="1"/>
</dbReference>
<sequence length="283" mass="31222">MDLPQRLSPLPLSADGPPRRIATGALAGMRHAIDRIDDAVVALAGLRRRLVDAAHRSKRMAGLPVRDGERETRVLTRASRVAARMAVPDDTARALMRTLISDACRQQARTDPVAPPTTAAFLPAADRLLRLLPPPRRWQPLLQRLPRAAHAPLAVRLLQRALARLDPGTLEIVRDRRLGIAVDDLGLDWVLTWRDGRLQACDAPAEAIVRGSATDLLLLAARLEDADTLFFQRRLVLTGDTELGLTVRNLLDRLPWEELPLGLRIVLHRSGRLARAARGAHHA</sequence>
<evidence type="ECO:0000313" key="5">
    <source>
        <dbReference type="Proteomes" id="UP000462066"/>
    </source>
</evidence>
<dbReference type="GO" id="GO:0046417">
    <property type="term" value="P:chorismate metabolic process"/>
    <property type="evidence" value="ECO:0007669"/>
    <property type="project" value="InterPro"/>
</dbReference>
<dbReference type="RefSeq" id="WP_162310177.1">
    <property type="nucleotide sequence ID" value="NZ_JACHGU010000005.1"/>
</dbReference>
<dbReference type="InterPro" id="IPR002701">
    <property type="entry name" value="CM_II_prokaryot"/>
</dbReference>
<protein>
    <recommendedName>
        <fullName evidence="2">Ubiquinone biosynthesis accessory factor UbiT</fullName>
    </recommendedName>
</protein>
<dbReference type="InterPro" id="IPR036527">
    <property type="entry name" value="SCP2_sterol-bd_dom_sf"/>
</dbReference>
<feature type="domain" description="Chorismate mutase" evidence="3">
    <location>
        <begin position="20"/>
        <end position="111"/>
    </location>
</feature>
<dbReference type="GO" id="GO:0009697">
    <property type="term" value="P:salicylic acid biosynthetic process"/>
    <property type="evidence" value="ECO:0007669"/>
    <property type="project" value="TreeGrafter"/>
</dbReference>
<comment type="function">
    <text evidence="2">Required for O(2)-independent ubiquinone (coenzyme Q) biosynthesis. Likely functions as an accessory factor.</text>
</comment>
<dbReference type="PANTHER" id="PTHR38041">
    <property type="entry name" value="CHORISMATE MUTASE"/>
    <property type="match status" value="1"/>
</dbReference>
<evidence type="ECO:0000259" key="3">
    <source>
        <dbReference type="PROSITE" id="PS51168"/>
    </source>
</evidence>
<evidence type="ECO:0000256" key="1">
    <source>
        <dbReference type="ARBA" id="ARBA00023235"/>
    </source>
</evidence>
<gene>
    <name evidence="2" type="primary">ubiT</name>
    <name evidence="4" type="ORF">B1992_03990</name>
</gene>
<dbReference type="InterPro" id="IPR051331">
    <property type="entry name" value="Chorismate_mutase-related"/>
</dbReference>
<dbReference type="Proteomes" id="UP000462066">
    <property type="component" value="Unassembled WGS sequence"/>
</dbReference>
<evidence type="ECO:0000256" key="2">
    <source>
        <dbReference type="HAMAP-Rule" id="MF_02231"/>
    </source>
</evidence>
<dbReference type="SUPFAM" id="SSF48600">
    <property type="entry name" value="Chorismate mutase II"/>
    <property type="match status" value="1"/>
</dbReference>
<comment type="similarity">
    <text evidence="2">Belongs to the UbiT family.</text>
</comment>
<keyword evidence="2" id="KW-0831">Ubiquinone biosynthesis</keyword>
<dbReference type="InterPro" id="IPR003033">
    <property type="entry name" value="SCP2_sterol-bd_dom"/>
</dbReference>
<dbReference type="InterPro" id="IPR036263">
    <property type="entry name" value="Chorismate_II_sf"/>
</dbReference>
<dbReference type="GO" id="GO:0004106">
    <property type="term" value="F:chorismate mutase activity"/>
    <property type="evidence" value="ECO:0007669"/>
    <property type="project" value="InterPro"/>
</dbReference>
<dbReference type="HAMAP" id="MF_02231">
    <property type="entry name" value="UbiT"/>
    <property type="match status" value="1"/>
</dbReference>
<dbReference type="InterPro" id="IPR036979">
    <property type="entry name" value="CM_dom_sf"/>
</dbReference>
<dbReference type="InterPro" id="IPR016830">
    <property type="entry name" value="UbiT"/>
</dbReference>
<reference evidence="4 5" key="1">
    <citation type="submission" date="2017-10" db="EMBL/GenBank/DDBJ databases">
        <title>Whole genome sequencing of Pseudoxanthomonas broegbernensis DSM 12573(T).</title>
        <authorList>
            <person name="Kumar S."/>
            <person name="Bansal K."/>
            <person name="Kaur A."/>
            <person name="Patil P."/>
            <person name="Sharma S."/>
            <person name="Patil P.B."/>
        </authorList>
    </citation>
    <scope>NUCLEOTIDE SEQUENCE [LARGE SCALE GENOMIC DNA]</scope>
    <source>
        <strain evidence="4 5">DSM 12573</strain>
    </source>
</reference>
<dbReference type="SMART" id="SM00830">
    <property type="entry name" value="CM_2"/>
    <property type="match status" value="1"/>
</dbReference>
<dbReference type="UniPathway" id="UPA00232"/>
<dbReference type="AlphaFoldDB" id="A0A7V8GNJ4"/>
<accession>A0A7V8GNJ4</accession>